<dbReference type="SUPFAM" id="SSF52374">
    <property type="entry name" value="Nucleotidylyl transferase"/>
    <property type="match status" value="1"/>
</dbReference>
<keyword evidence="6 10" id="KW-0648">Protein biosynthesis</keyword>
<feature type="binding site" evidence="10">
    <location>
        <position position="896"/>
    </location>
    <ligand>
        <name>Zn(2+)</name>
        <dbReference type="ChEBI" id="CHEBI:29105"/>
    </ligand>
</feature>
<dbReference type="EC" id="6.1.1.5" evidence="10"/>
<keyword evidence="10" id="KW-0479">Metal-binding</keyword>
<evidence type="ECO:0000256" key="9">
    <source>
        <dbReference type="ARBA" id="ARBA00048359"/>
    </source>
</evidence>
<dbReference type="InterPro" id="IPR013155">
    <property type="entry name" value="M/V/L/I-tRNA-synth_anticd-bd"/>
</dbReference>
<dbReference type="Pfam" id="PF08264">
    <property type="entry name" value="Anticodon_1"/>
    <property type="match status" value="1"/>
</dbReference>
<dbReference type="eggNOG" id="COG0060">
    <property type="taxonomic scope" value="Bacteria"/>
</dbReference>
<comment type="similarity">
    <text evidence="1 10">Belongs to the class-I aminoacyl-tRNA synthetase family. IleS type 1 subfamily.</text>
</comment>
<dbReference type="CDD" id="cd07960">
    <property type="entry name" value="Anticodon_Ia_Ile_BEm"/>
    <property type="match status" value="1"/>
</dbReference>
<dbReference type="NCBIfam" id="TIGR00392">
    <property type="entry name" value="ileS"/>
    <property type="match status" value="1"/>
</dbReference>
<dbReference type="InterPro" id="IPR009080">
    <property type="entry name" value="tRNAsynth_Ia_anticodon-bd"/>
</dbReference>
<protein>
    <recommendedName>
        <fullName evidence="10">Isoleucine--tRNA ligase</fullName>
        <ecNumber evidence="10">6.1.1.5</ecNumber>
    </recommendedName>
    <alternativeName>
        <fullName evidence="10">Isoleucyl-tRNA synthetase</fullName>
        <shortName evidence="10">IleRS</shortName>
    </alternativeName>
</protein>
<keyword evidence="4 10" id="KW-0547">Nucleotide-binding</keyword>
<dbReference type="PRINTS" id="PR00984">
    <property type="entry name" value="TRNASYNTHILE"/>
</dbReference>
<dbReference type="GO" id="GO:0005829">
    <property type="term" value="C:cytosol"/>
    <property type="evidence" value="ECO:0007669"/>
    <property type="project" value="TreeGrafter"/>
</dbReference>
<reference evidence="14" key="1">
    <citation type="submission" date="2012-06" db="EMBL/GenBank/DDBJ databases">
        <title>Complete sequence of chromosome of Desulfomonile tiedjei DSM 6799.</title>
        <authorList>
            <person name="Lucas S."/>
            <person name="Copeland A."/>
            <person name="Lapidus A."/>
            <person name="Glavina del Rio T."/>
            <person name="Dalin E."/>
            <person name="Tice H."/>
            <person name="Bruce D."/>
            <person name="Goodwin L."/>
            <person name="Pitluck S."/>
            <person name="Peters L."/>
            <person name="Ovchinnikova G."/>
            <person name="Zeytun A."/>
            <person name="Lu M."/>
            <person name="Kyrpides N."/>
            <person name="Mavromatis K."/>
            <person name="Ivanova N."/>
            <person name="Brettin T."/>
            <person name="Detter J.C."/>
            <person name="Han C."/>
            <person name="Larimer F."/>
            <person name="Land M."/>
            <person name="Hauser L."/>
            <person name="Markowitz V."/>
            <person name="Cheng J.-F."/>
            <person name="Hugenholtz P."/>
            <person name="Woyke T."/>
            <person name="Wu D."/>
            <person name="Spring S."/>
            <person name="Schroeder M."/>
            <person name="Brambilla E."/>
            <person name="Klenk H.-P."/>
            <person name="Eisen J.A."/>
        </authorList>
    </citation>
    <scope>NUCLEOTIDE SEQUENCE [LARGE SCALE GENOMIC DNA]</scope>
    <source>
        <strain evidence="14">ATCC 49306 / DSM 6799 / DCB-1</strain>
    </source>
</reference>
<dbReference type="HAMAP" id="MF_02002">
    <property type="entry name" value="Ile_tRNA_synth_type1"/>
    <property type="match status" value="1"/>
</dbReference>
<keyword evidence="14" id="KW-1185">Reference proteome</keyword>
<feature type="short sequence motif" description="'HIGH' region" evidence="10">
    <location>
        <begin position="57"/>
        <end position="67"/>
    </location>
</feature>
<dbReference type="CDD" id="cd00818">
    <property type="entry name" value="IleRS_core"/>
    <property type="match status" value="1"/>
</dbReference>
<feature type="domain" description="Methionyl/Valyl/Leucyl/Isoleucyl-tRNA synthetase anticodon-binding" evidence="12">
    <location>
        <begin position="685"/>
        <end position="841"/>
    </location>
</feature>
<keyword evidence="3 10" id="KW-0436">Ligase</keyword>
<feature type="binding site" evidence="10">
    <location>
        <position position="916"/>
    </location>
    <ligand>
        <name>Zn(2+)</name>
        <dbReference type="ChEBI" id="CHEBI:29105"/>
    </ligand>
</feature>
<gene>
    <name evidence="10" type="primary">ileS</name>
    <name evidence="13" type="ordered locus">Desti_4083</name>
</gene>
<dbReference type="GO" id="GO:0005524">
    <property type="term" value="F:ATP binding"/>
    <property type="evidence" value="ECO:0007669"/>
    <property type="project" value="UniProtKB-UniRule"/>
</dbReference>
<dbReference type="FunFam" id="1.10.730.20:FF:000001">
    <property type="entry name" value="Isoleucine--tRNA ligase"/>
    <property type="match status" value="1"/>
</dbReference>
<dbReference type="Gene3D" id="1.10.10.830">
    <property type="entry name" value="Ile-tRNA synthetase CP2 domain-like"/>
    <property type="match status" value="1"/>
</dbReference>
<dbReference type="GO" id="GO:0002161">
    <property type="term" value="F:aminoacyl-tRNA deacylase activity"/>
    <property type="evidence" value="ECO:0007669"/>
    <property type="project" value="InterPro"/>
</dbReference>
<comment type="cofactor">
    <cofactor evidence="10">
        <name>Zn(2+)</name>
        <dbReference type="ChEBI" id="CHEBI:29105"/>
    </cofactor>
    <text evidence="10">Binds 1 zinc ion per subunit.</text>
</comment>
<dbReference type="PATRIC" id="fig|706587.4.peg.4626"/>
<dbReference type="HOGENOM" id="CLU_001493_7_0_7"/>
<dbReference type="InterPro" id="IPR001412">
    <property type="entry name" value="aa-tRNA-synth_I_CS"/>
</dbReference>
<sequence length="931" mass="105622">MDYKNTLNLPQTAFPMKANLPKREPDLLKKWEEEEIYSKILETSKGRKKYILHDGPPYANGHIHLGTALNKILKDMIVKSRFMAGFDSDYVPGWDCHGLPIEHQVDKELGAEKAKMNYVEIRRRCRGYAEKFIDIQREEFKRLGVFGEWQDPYLTMKYKYQATIVRELGKFFANGSVYRGKKPVYWCASCVTALAEAEVEYMDDSSPSIYVRFAAIDDFSQRIPEVKDKKVFVVIWTTTPWTIPANLAIAVHPDESYAAVQVGEEVYILAERLVPINMDAFGISDYRIIARFQGKILEGLKARHPLYDRESQLILAPFVTLDAGTGCVHVAPGHGQEDYEVGRKYGIEVYAPVDDRGIFTDDVEFFAGKFVFAANKDVIAKLKEVGALMASETMSHSYPHCWRCKKPVIYRATFQWFISMENTGLRNKALKEIDTVGWIPKWGRDRIYGMIQHRPDWCISRQRAWGVPITALRCADCDDIVAPPELFEKVAQLFEEQGADVWFERDVTDLAPPGTTCPSCGSSSLIKETDILDVWFDSGVSWAAVCEQRPNLDYPAQLYLEGSDQHRGWFHSALLTSVGTRGRAPYDAVLTHGFVVDGQGKKMSKSLGNVIQPGEIIDKYGADILRLWVSAEDYRDDIRISKEILERLSEAYRRIRNTCRFLLGNLADFDPQQHMMPVADMKQLDRYALHRLNAVIARIRNAYENFEFHVVFHTLYNYCTVDLSSLYLDILKDRLYVERTDGTLRRSAQSALYRILDALVRLMAPIITFTAEEVWSAFKGDHASSIHLTEFPETIGGVDLTAEEKNRWDAMFSLRQDVAKSLEEARASKMIGSSLEAKVLIEVHPALVTAIRETEDPAGFFIVSQIEVRENGSDPAEGEEIPAPKITVTRAEGGKCPRCWTWNPGVGADEIYTEVCPRCAGVLRESGVSPD</sequence>
<dbReference type="InterPro" id="IPR033708">
    <property type="entry name" value="Anticodon_Ile_BEm"/>
</dbReference>
<dbReference type="GO" id="GO:0000049">
    <property type="term" value="F:tRNA binding"/>
    <property type="evidence" value="ECO:0007669"/>
    <property type="project" value="InterPro"/>
</dbReference>
<dbReference type="Pfam" id="PF00133">
    <property type="entry name" value="tRNA-synt_1"/>
    <property type="match status" value="1"/>
</dbReference>
<feature type="binding site" evidence="10">
    <location>
        <position position="561"/>
    </location>
    <ligand>
        <name>L-isoleucyl-5'-AMP</name>
        <dbReference type="ChEBI" id="CHEBI:178002"/>
    </ligand>
</feature>
<evidence type="ECO:0000256" key="4">
    <source>
        <dbReference type="ARBA" id="ARBA00022741"/>
    </source>
</evidence>
<name>I4CAY0_DESTA</name>
<evidence type="ECO:0000259" key="12">
    <source>
        <dbReference type="Pfam" id="PF08264"/>
    </source>
</evidence>
<feature type="short sequence motif" description="'KMSKS' region" evidence="10">
    <location>
        <begin position="602"/>
        <end position="606"/>
    </location>
</feature>
<evidence type="ECO:0000256" key="8">
    <source>
        <dbReference type="ARBA" id="ARBA00025217"/>
    </source>
</evidence>
<dbReference type="GO" id="GO:0006428">
    <property type="term" value="P:isoleucyl-tRNA aminoacylation"/>
    <property type="evidence" value="ECO:0007669"/>
    <property type="project" value="UniProtKB-UniRule"/>
</dbReference>
<evidence type="ECO:0000256" key="10">
    <source>
        <dbReference type="HAMAP-Rule" id="MF_02002"/>
    </source>
</evidence>
<dbReference type="PANTHER" id="PTHR42765">
    <property type="entry name" value="SOLEUCYL-TRNA SYNTHETASE"/>
    <property type="match status" value="1"/>
</dbReference>
<dbReference type="PANTHER" id="PTHR42765:SF1">
    <property type="entry name" value="ISOLEUCINE--TRNA LIGASE, MITOCHONDRIAL"/>
    <property type="match status" value="1"/>
</dbReference>
<feature type="domain" description="Aminoacyl-tRNA synthetase class Ia" evidence="11">
    <location>
        <begin position="27"/>
        <end position="641"/>
    </location>
</feature>
<keyword evidence="2 10" id="KW-0963">Cytoplasm</keyword>
<dbReference type="EMBL" id="CP003360">
    <property type="protein sequence ID" value="AFM26721.1"/>
    <property type="molecule type" value="Genomic_DNA"/>
</dbReference>
<evidence type="ECO:0000313" key="13">
    <source>
        <dbReference type="EMBL" id="AFM26721.1"/>
    </source>
</evidence>
<organism evidence="13 14">
    <name type="scientific">Desulfomonile tiedjei (strain ATCC 49306 / DSM 6799 / DCB-1)</name>
    <dbReference type="NCBI Taxonomy" id="706587"/>
    <lineage>
        <taxon>Bacteria</taxon>
        <taxon>Pseudomonadati</taxon>
        <taxon>Thermodesulfobacteriota</taxon>
        <taxon>Desulfomonilia</taxon>
        <taxon>Desulfomonilales</taxon>
        <taxon>Desulfomonilaceae</taxon>
        <taxon>Desulfomonile</taxon>
    </lineage>
</organism>
<dbReference type="AlphaFoldDB" id="I4CAY0"/>
<evidence type="ECO:0000313" key="14">
    <source>
        <dbReference type="Proteomes" id="UP000006055"/>
    </source>
</evidence>
<dbReference type="SUPFAM" id="SSF50677">
    <property type="entry name" value="ValRS/IleRS/LeuRS editing domain"/>
    <property type="match status" value="1"/>
</dbReference>
<dbReference type="FunFam" id="3.40.50.620:FF:000152">
    <property type="entry name" value="Isoleucine--tRNA ligase"/>
    <property type="match status" value="1"/>
</dbReference>
<accession>I4CAY0</accession>
<dbReference type="Gene3D" id="3.40.50.620">
    <property type="entry name" value="HUPs"/>
    <property type="match status" value="2"/>
</dbReference>
<feature type="binding site" evidence="10">
    <location>
        <position position="919"/>
    </location>
    <ligand>
        <name>Zn(2+)</name>
        <dbReference type="ChEBI" id="CHEBI:29105"/>
    </ligand>
</feature>
<dbReference type="InterPro" id="IPR050081">
    <property type="entry name" value="Ile-tRNA_ligase"/>
</dbReference>
<feature type="binding site" evidence="10">
    <location>
        <position position="605"/>
    </location>
    <ligand>
        <name>ATP</name>
        <dbReference type="ChEBI" id="CHEBI:30616"/>
    </ligand>
</feature>
<comment type="subcellular location">
    <subcellularLocation>
        <location evidence="10">Cytoplasm</location>
    </subcellularLocation>
</comment>
<keyword evidence="5 10" id="KW-0067">ATP-binding</keyword>
<keyword evidence="10" id="KW-0862">Zinc</keyword>
<evidence type="ECO:0000256" key="5">
    <source>
        <dbReference type="ARBA" id="ARBA00022840"/>
    </source>
</evidence>
<evidence type="ECO:0000259" key="11">
    <source>
        <dbReference type="Pfam" id="PF00133"/>
    </source>
</evidence>
<dbReference type="InterPro" id="IPR023585">
    <property type="entry name" value="Ile-tRNA-ligase_type1"/>
</dbReference>
<dbReference type="InterPro" id="IPR002301">
    <property type="entry name" value="Ile-tRNA-ligase"/>
</dbReference>
<evidence type="ECO:0000256" key="1">
    <source>
        <dbReference type="ARBA" id="ARBA00006887"/>
    </source>
</evidence>
<dbReference type="KEGG" id="dti:Desti_4083"/>
<evidence type="ECO:0000256" key="6">
    <source>
        <dbReference type="ARBA" id="ARBA00022917"/>
    </source>
</evidence>
<evidence type="ECO:0000256" key="3">
    <source>
        <dbReference type="ARBA" id="ARBA00022598"/>
    </source>
</evidence>
<dbReference type="InterPro" id="IPR009008">
    <property type="entry name" value="Val/Leu/Ile-tRNA-synth_edit"/>
</dbReference>
<dbReference type="STRING" id="706587.Desti_4083"/>
<dbReference type="GO" id="GO:0004822">
    <property type="term" value="F:isoleucine-tRNA ligase activity"/>
    <property type="evidence" value="ECO:0007669"/>
    <property type="project" value="UniProtKB-UniRule"/>
</dbReference>
<dbReference type="PROSITE" id="PS00178">
    <property type="entry name" value="AA_TRNA_LIGASE_I"/>
    <property type="match status" value="1"/>
</dbReference>
<dbReference type="InterPro" id="IPR014729">
    <property type="entry name" value="Rossmann-like_a/b/a_fold"/>
</dbReference>
<comment type="function">
    <text evidence="8 10">Catalyzes the attachment of isoleucine to tRNA(Ile). As IleRS can inadvertently accommodate and process structurally similar amino acids such as valine, to avoid such errors it has two additional distinct tRNA(Ile)-dependent editing activities. One activity is designated as 'pretransfer' editing and involves the hydrolysis of activated Val-AMP. The other activity is designated 'posttransfer' editing and involves deacylation of mischarged Val-tRNA(Ile).</text>
</comment>
<evidence type="ECO:0000256" key="2">
    <source>
        <dbReference type="ARBA" id="ARBA00022490"/>
    </source>
</evidence>
<keyword evidence="7 10" id="KW-0030">Aminoacyl-tRNA synthetase</keyword>
<comment type="catalytic activity">
    <reaction evidence="9 10">
        <text>tRNA(Ile) + L-isoleucine + ATP = L-isoleucyl-tRNA(Ile) + AMP + diphosphate</text>
        <dbReference type="Rhea" id="RHEA:11060"/>
        <dbReference type="Rhea" id="RHEA-COMP:9666"/>
        <dbReference type="Rhea" id="RHEA-COMP:9695"/>
        <dbReference type="ChEBI" id="CHEBI:30616"/>
        <dbReference type="ChEBI" id="CHEBI:33019"/>
        <dbReference type="ChEBI" id="CHEBI:58045"/>
        <dbReference type="ChEBI" id="CHEBI:78442"/>
        <dbReference type="ChEBI" id="CHEBI:78528"/>
        <dbReference type="ChEBI" id="CHEBI:456215"/>
        <dbReference type="EC" id="6.1.1.5"/>
    </reaction>
</comment>
<dbReference type="SUPFAM" id="SSF47323">
    <property type="entry name" value="Anticodon-binding domain of a subclass of class I aminoacyl-tRNA synthetases"/>
    <property type="match status" value="1"/>
</dbReference>
<dbReference type="Gene3D" id="1.10.730.20">
    <property type="match status" value="1"/>
</dbReference>
<dbReference type="GO" id="GO:0008270">
    <property type="term" value="F:zinc ion binding"/>
    <property type="evidence" value="ECO:0007669"/>
    <property type="project" value="UniProtKB-UniRule"/>
</dbReference>
<dbReference type="OrthoDB" id="9810365at2"/>
<dbReference type="Proteomes" id="UP000006055">
    <property type="component" value="Chromosome"/>
</dbReference>
<dbReference type="InterPro" id="IPR002300">
    <property type="entry name" value="aa-tRNA-synth_Ia"/>
</dbReference>
<comment type="subunit">
    <text evidence="10">Monomer.</text>
</comment>
<proteinExistence type="inferred from homology"/>
<feature type="binding site" evidence="10">
    <location>
        <position position="899"/>
    </location>
    <ligand>
        <name>Zn(2+)</name>
        <dbReference type="ChEBI" id="CHEBI:29105"/>
    </ligand>
</feature>
<evidence type="ECO:0000256" key="7">
    <source>
        <dbReference type="ARBA" id="ARBA00023146"/>
    </source>
</evidence>
<dbReference type="RefSeq" id="WP_014811846.1">
    <property type="nucleotide sequence ID" value="NC_018025.1"/>
</dbReference>
<comment type="domain">
    <text evidence="10">IleRS has two distinct active sites: one for aminoacylation and one for editing. The misactivated valine is translocated from the active site to the editing site, which sterically excludes the correctly activated isoleucine. The single editing site contains two valyl binding pockets, one specific for each substrate (Val-AMP or Val-tRNA(Ile)).</text>
</comment>